<dbReference type="PROSITE" id="PS51257">
    <property type="entry name" value="PROKAR_LIPOPROTEIN"/>
    <property type="match status" value="1"/>
</dbReference>
<proteinExistence type="predicted"/>
<sequence>MFRVSCVLLMVASLGLAGCSTGSSGSQAEKDPAPLPPSMTDEPQDMCDVDAVQSWVGHDYQQDMEPQLLSDSGARTLRVLRPNTAATMDLRLDRLNVKLDDNDVITEVGCG</sequence>
<accession>A0A1M7E040</accession>
<dbReference type="Proteomes" id="UP000321726">
    <property type="component" value="Unassembled WGS sequence"/>
</dbReference>
<dbReference type="EMBL" id="BJXU01000031">
    <property type="protein sequence ID" value="GEN22902.1"/>
    <property type="molecule type" value="Genomic_DNA"/>
</dbReference>
<evidence type="ECO:0000313" key="4">
    <source>
        <dbReference type="EMBL" id="SHL85076.1"/>
    </source>
</evidence>
<feature type="signal peptide" evidence="2">
    <location>
        <begin position="1"/>
        <end position="17"/>
    </location>
</feature>
<feature type="region of interest" description="Disordered" evidence="1">
    <location>
        <begin position="19"/>
        <end position="44"/>
    </location>
</feature>
<feature type="chain" id="PRO_5012025661" evidence="2">
    <location>
        <begin position="18"/>
        <end position="111"/>
    </location>
</feature>
<keyword evidence="6" id="KW-1185">Reference proteome</keyword>
<dbReference type="PANTHER" id="PTHR39600">
    <property type="entry name" value="PEPTIDASE INHIBITOR I78 FAMILY PROTEIN"/>
    <property type="match status" value="1"/>
</dbReference>
<dbReference type="Proteomes" id="UP000184123">
    <property type="component" value="Unassembled WGS sequence"/>
</dbReference>
<protein>
    <submittedName>
        <fullName evidence="4">Peptidase inhibitor I78 family protein</fullName>
    </submittedName>
</protein>
<gene>
    <name evidence="3" type="ORF">HCU01_08510</name>
    <name evidence="4" type="ORF">SAMN05660971_01557</name>
</gene>
<dbReference type="STRING" id="44933.SAMN05660971_01557"/>
<dbReference type="Gene3D" id="3.30.10.10">
    <property type="entry name" value="Trypsin Inhibitor V, subunit A"/>
    <property type="match status" value="1"/>
</dbReference>
<organism evidence="4 5">
    <name type="scientific">Halomonas cupida</name>
    <dbReference type="NCBI Taxonomy" id="44933"/>
    <lineage>
        <taxon>Bacteria</taxon>
        <taxon>Pseudomonadati</taxon>
        <taxon>Pseudomonadota</taxon>
        <taxon>Gammaproteobacteria</taxon>
        <taxon>Oceanospirillales</taxon>
        <taxon>Halomonadaceae</taxon>
        <taxon>Halomonas</taxon>
    </lineage>
</organism>
<reference evidence="3 6" key="2">
    <citation type="submission" date="2019-07" db="EMBL/GenBank/DDBJ databases">
        <title>Whole genome shotgun sequence of Halomonas cupida NBRC 102219.</title>
        <authorList>
            <person name="Hosoyama A."/>
            <person name="Uohara A."/>
            <person name="Ohji S."/>
            <person name="Ichikawa N."/>
        </authorList>
    </citation>
    <scope>NUCLEOTIDE SEQUENCE [LARGE SCALE GENOMIC DNA]</scope>
    <source>
        <strain evidence="3 6">NBRC 102219</strain>
    </source>
</reference>
<name>A0A1M7E040_9GAMM</name>
<keyword evidence="2" id="KW-0732">Signal</keyword>
<evidence type="ECO:0000256" key="1">
    <source>
        <dbReference type="SAM" id="MobiDB-lite"/>
    </source>
</evidence>
<evidence type="ECO:0000256" key="2">
    <source>
        <dbReference type="SAM" id="SignalP"/>
    </source>
</evidence>
<dbReference type="EMBL" id="FRCA01000003">
    <property type="protein sequence ID" value="SHL85076.1"/>
    <property type="molecule type" value="Genomic_DNA"/>
</dbReference>
<evidence type="ECO:0000313" key="6">
    <source>
        <dbReference type="Proteomes" id="UP000321726"/>
    </source>
</evidence>
<dbReference type="PANTHER" id="PTHR39600:SF1">
    <property type="entry name" value="PEPTIDASE INHIBITOR I78 FAMILY PROTEIN"/>
    <property type="match status" value="1"/>
</dbReference>
<dbReference type="InterPro" id="IPR021719">
    <property type="entry name" value="Prot_inh_I78"/>
</dbReference>
<dbReference type="Pfam" id="PF11720">
    <property type="entry name" value="Inhibitor_I78"/>
    <property type="match status" value="1"/>
</dbReference>
<evidence type="ECO:0000313" key="5">
    <source>
        <dbReference type="Proteomes" id="UP000184123"/>
    </source>
</evidence>
<dbReference type="RefSeq" id="WP_073434447.1">
    <property type="nucleotide sequence ID" value="NZ_BJXU01000031.1"/>
</dbReference>
<evidence type="ECO:0000313" key="3">
    <source>
        <dbReference type="EMBL" id="GEN22902.1"/>
    </source>
</evidence>
<reference evidence="4 5" key="1">
    <citation type="submission" date="2016-11" db="EMBL/GenBank/DDBJ databases">
        <authorList>
            <person name="Jaros S."/>
            <person name="Januszkiewicz K."/>
            <person name="Wedrychowicz H."/>
        </authorList>
    </citation>
    <scope>NUCLEOTIDE SEQUENCE [LARGE SCALE GENOMIC DNA]</scope>
    <source>
        <strain evidence="4 5">DSM 4740</strain>
    </source>
</reference>
<dbReference type="OrthoDB" id="6049927at2"/>
<dbReference type="AlphaFoldDB" id="A0A1M7E040"/>